<dbReference type="AlphaFoldDB" id="A0A0G0LYF8"/>
<comment type="caution">
    <text evidence="19">The sequence shown here is derived from an EMBL/GenBank/DDBJ whole genome shotgun (WGS) entry which is preliminary data.</text>
</comment>
<evidence type="ECO:0000256" key="14">
    <source>
        <dbReference type="ARBA" id="ARBA00047783"/>
    </source>
</evidence>
<protein>
    <recommendedName>
        <fullName evidence="6 15">tRNA (guanine-N(1)-)-methyltransferase</fullName>
        <ecNumber evidence="5 15">2.1.1.228</ecNumber>
    </recommendedName>
    <alternativeName>
        <fullName evidence="12 15">M1G-methyltransferase</fullName>
    </alternativeName>
    <alternativeName>
        <fullName evidence="13 15">tRNA [GM37] methyltransferase</fullName>
    </alternativeName>
</protein>
<evidence type="ECO:0000256" key="10">
    <source>
        <dbReference type="ARBA" id="ARBA00022691"/>
    </source>
</evidence>
<evidence type="ECO:0000256" key="16">
    <source>
        <dbReference type="PIRSR" id="PIRSR000386-1"/>
    </source>
</evidence>
<dbReference type="PATRIC" id="fig|1618422.5.peg.793"/>
<evidence type="ECO:0000256" key="9">
    <source>
        <dbReference type="ARBA" id="ARBA00022679"/>
    </source>
</evidence>
<proteinExistence type="inferred from homology"/>
<evidence type="ECO:0000256" key="8">
    <source>
        <dbReference type="ARBA" id="ARBA00022603"/>
    </source>
</evidence>
<evidence type="ECO:0000256" key="7">
    <source>
        <dbReference type="ARBA" id="ARBA00022490"/>
    </source>
</evidence>
<dbReference type="PIRSF" id="PIRSF000386">
    <property type="entry name" value="tRNA_mtase"/>
    <property type="match status" value="1"/>
</dbReference>
<keyword evidence="9 15" id="KW-0808">Transferase</keyword>
<dbReference type="Gene3D" id="1.10.1270.20">
    <property type="entry name" value="tRNA(m1g37)methyltransferase, domain 2"/>
    <property type="match status" value="1"/>
</dbReference>
<comment type="subcellular location">
    <subcellularLocation>
        <location evidence="2 15 17">Cytoplasm</location>
    </subcellularLocation>
</comment>
<dbReference type="GO" id="GO:0052906">
    <property type="term" value="F:tRNA (guanine(37)-N1)-methyltransferase activity"/>
    <property type="evidence" value="ECO:0007669"/>
    <property type="project" value="UniProtKB-UniRule"/>
</dbReference>
<evidence type="ECO:0000256" key="3">
    <source>
        <dbReference type="ARBA" id="ARBA00007630"/>
    </source>
</evidence>
<dbReference type="EMBL" id="LBUP01000005">
    <property type="protein sequence ID" value="KKQ66429.1"/>
    <property type="molecule type" value="Genomic_DNA"/>
</dbReference>
<dbReference type="InterPro" id="IPR029028">
    <property type="entry name" value="Alpha/beta_knot_MTases"/>
</dbReference>
<evidence type="ECO:0000256" key="11">
    <source>
        <dbReference type="ARBA" id="ARBA00022694"/>
    </source>
</evidence>
<comment type="similarity">
    <text evidence="3 15 17">Belongs to the RNA methyltransferase TrmD family.</text>
</comment>
<dbReference type="PANTHER" id="PTHR46417">
    <property type="entry name" value="TRNA (GUANINE-N(1)-)-METHYLTRANSFERASE"/>
    <property type="match status" value="1"/>
</dbReference>
<dbReference type="CDD" id="cd18080">
    <property type="entry name" value="TrmD-like"/>
    <property type="match status" value="1"/>
</dbReference>
<accession>A0A0G0LYF8</accession>
<reference evidence="19 20" key="1">
    <citation type="journal article" date="2015" name="Nature">
        <title>rRNA introns, odd ribosomes, and small enigmatic genomes across a large radiation of phyla.</title>
        <authorList>
            <person name="Brown C.T."/>
            <person name="Hug L.A."/>
            <person name="Thomas B.C."/>
            <person name="Sharon I."/>
            <person name="Castelle C.J."/>
            <person name="Singh A."/>
            <person name="Wilkins M.J."/>
            <person name="Williams K.H."/>
            <person name="Banfield J.F."/>
        </authorList>
    </citation>
    <scope>NUCLEOTIDE SEQUENCE [LARGE SCALE GENOMIC DNA]</scope>
</reference>
<keyword evidence="7 15" id="KW-0963">Cytoplasm</keyword>
<feature type="binding site" evidence="15 16">
    <location>
        <begin position="131"/>
        <end position="136"/>
    </location>
    <ligand>
        <name>S-adenosyl-L-methionine</name>
        <dbReference type="ChEBI" id="CHEBI:59789"/>
    </ligand>
</feature>
<sequence length="223" mass="25132">MKISIITLFPEQFANVLNTSILGRAQKKGLVEFNLVNLRDFGEGPHKTVDDRPYGGGAGMILKPDILTRALKSVVNPSKFKIILMSASGTPYKQSKAQELSKLNHLIIVCGHYEGVDQRFIETYVDEEISIGDYILTGGEIPAMVIADSIIRLLPGVLEKQEATIDESFTENLLEYPHYTRPEQFEGKKVPEILLSGNHQEIKKWRREKALEKTKKVRPDLLN</sequence>
<organism evidence="19 20">
    <name type="scientific">Candidatus Daviesbacteria bacterium GW2011_GWA2_38_24</name>
    <dbReference type="NCBI Taxonomy" id="1618422"/>
    <lineage>
        <taxon>Bacteria</taxon>
        <taxon>Candidatus Daviesiibacteriota</taxon>
    </lineage>
</organism>
<dbReference type="SUPFAM" id="SSF75217">
    <property type="entry name" value="alpha/beta knot"/>
    <property type="match status" value="1"/>
</dbReference>
<dbReference type="NCBIfam" id="NF000648">
    <property type="entry name" value="PRK00026.1"/>
    <property type="match status" value="1"/>
</dbReference>
<dbReference type="InterPro" id="IPR002649">
    <property type="entry name" value="tRNA_m1G_MeTrfase_TrmD"/>
</dbReference>
<name>A0A0G0LYF8_9BACT</name>
<evidence type="ECO:0000313" key="20">
    <source>
        <dbReference type="Proteomes" id="UP000034235"/>
    </source>
</evidence>
<feature type="binding site" evidence="15 16">
    <location>
        <position position="111"/>
    </location>
    <ligand>
        <name>S-adenosyl-L-methionine</name>
        <dbReference type="ChEBI" id="CHEBI:59789"/>
    </ligand>
</feature>
<evidence type="ECO:0000256" key="4">
    <source>
        <dbReference type="ARBA" id="ARBA00011738"/>
    </source>
</evidence>
<evidence type="ECO:0000256" key="12">
    <source>
        <dbReference type="ARBA" id="ARBA00029736"/>
    </source>
</evidence>
<keyword evidence="8 15" id="KW-0489">Methyltransferase</keyword>
<evidence type="ECO:0000259" key="18">
    <source>
        <dbReference type="Pfam" id="PF01746"/>
    </source>
</evidence>
<evidence type="ECO:0000256" key="2">
    <source>
        <dbReference type="ARBA" id="ARBA00004496"/>
    </source>
</evidence>
<evidence type="ECO:0000256" key="13">
    <source>
        <dbReference type="ARBA" id="ARBA00033392"/>
    </source>
</evidence>
<comment type="subunit">
    <text evidence="4 15 17">Homodimer.</text>
</comment>
<evidence type="ECO:0000256" key="15">
    <source>
        <dbReference type="HAMAP-Rule" id="MF_00605"/>
    </source>
</evidence>
<dbReference type="Gene3D" id="3.40.1280.10">
    <property type="match status" value="1"/>
</dbReference>
<comment type="catalytic activity">
    <reaction evidence="14 15 17">
        <text>guanosine(37) in tRNA + S-adenosyl-L-methionine = N(1)-methylguanosine(37) in tRNA + S-adenosyl-L-homocysteine + H(+)</text>
        <dbReference type="Rhea" id="RHEA:36899"/>
        <dbReference type="Rhea" id="RHEA-COMP:10145"/>
        <dbReference type="Rhea" id="RHEA-COMP:10147"/>
        <dbReference type="ChEBI" id="CHEBI:15378"/>
        <dbReference type="ChEBI" id="CHEBI:57856"/>
        <dbReference type="ChEBI" id="CHEBI:59789"/>
        <dbReference type="ChEBI" id="CHEBI:73542"/>
        <dbReference type="ChEBI" id="CHEBI:74269"/>
        <dbReference type="EC" id="2.1.1.228"/>
    </reaction>
</comment>
<dbReference type="PANTHER" id="PTHR46417:SF1">
    <property type="entry name" value="TRNA (GUANINE-N(1)-)-METHYLTRANSFERASE"/>
    <property type="match status" value="1"/>
</dbReference>
<dbReference type="EC" id="2.1.1.228" evidence="5 15"/>
<dbReference type="InterPro" id="IPR029026">
    <property type="entry name" value="tRNA_m1G_MTases_N"/>
</dbReference>
<dbReference type="Pfam" id="PF01746">
    <property type="entry name" value="tRNA_m1G_MT"/>
    <property type="match status" value="1"/>
</dbReference>
<dbReference type="InterPro" id="IPR016009">
    <property type="entry name" value="tRNA_MeTrfase_TRMD/TRM10"/>
</dbReference>
<evidence type="ECO:0000256" key="1">
    <source>
        <dbReference type="ARBA" id="ARBA00002634"/>
    </source>
</evidence>
<dbReference type="HAMAP" id="MF_00605">
    <property type="entry name" value="TrmD"/>
    <property type="match status" value="1"/>
</dbReference>
<dbReference type="GO" id="GO:0005829">
    <property type="term" value="C:cytosol"/>
    <property type="evidence" value="ECO:0007669"/>
    <property type="project" value="TreeGrafter"/>
</dbReference>
<evidence type="ECO:0000256" key="5">
    <source>
        <dbReference type="ARBA" id="ARBA00012807"/>
    </source>
</evidence>
<feature type="domain" description="tRNA methyltransferase TRMD/TRM10-type" evidence="18">
    <location>
        <begin position="1"/>
        <end position="222"/>
    </location>
</feature>
<dbReference type="GO" id="GO:0002939">
    <property type="term" value="P:tRNA N1-guanine methylation"/>
    <property type="evidence" value="ECO:0007669"/>
    <property type="project" value="TreeGrafter"/>
</dbReference>
<keyword evidence="11 15" id="KW-0819">tRNA processing</keyword>
<dbReference type="Proteomes" id="UP000034235">
    <property type="component" value="Unassembled WGS sequence"/>
</dbReference>
<dbReference type="InterPro" id="IPR023148">
    <property type="entry name" value="tRNA_m1G_MeTrfase_C_sf"/>
</dbReference>
<comment type="function">
    <text evidence="1 15 17">Specifically methylates guanosine-37 in various tRNAs.</text>
</comment>
<dbReference type="FunFam" id="1.10.1270.20:FF:000001">
    <property type="entry name" value="tRNA (guanine-N(1)-)-methyltransferase"/>
    <property type="match status" value="1"/>
</dbReference>
<keyword evidence="10 15" id="KW-0949">S-adenosyl-L-methionine</keyword>
<evidence type="ECO:0000256" key="17">
    <source>
        <dbReference type="RuleBase" id="RU003464"/>
    </source>
</evidence>
<gene>
    <name evidence="15" type="primary">trmD</name>
    <name evidence="19" type="ORF">US86_C0005G0040</name>
</gene>
<evidence type="ECO:0000313" key="19">
    <source>
        <dbReference type="EMBL" id="KKQ66429.1"/>
    </source>
</evidence>
<evidence type="ECO:0000256" key="6">
    <source>
        <dbReference type="ARBA" id="ARBA00014679"/>
    </source>
</evidence>
<dbReference type="FunFam" id="3.40.1280.10:FF:000001">
    <property type="entry name" value="tRNA (guanine-N(1)-)-methyltransferase"/>
    <property type="match status" value="1"/>
</dbReference>
<dbReference type="NCBIfam" id="TIGR00088">
    <property type="entry name" value="trmD"/>
    <property type="match status" value="1"/>
</dbReference>